<organism evidence="2 3">
    <name type="scientific">Portunus trituberculatus</name>
    <name type="common">Swimming crab</name>
    <name type="synonym">Neptunus trituberculatus</name>
    <dbReference type="NCBI Taxonomy" id="210409"/>
    <lineage>
        <taxon>Eukaryota</taxon>
        <taxon>Metazoa</taxon>
        <taxon>Ecdysozoa</taxon>
        <taxon>Arthropoda</taxon>
        <taxon>Crustacea</taxon>
        <taxon>Multicrustacea</taxon>
        <taxon>Malacostraca</taxon>
        <taxon>Eumalacostraca</taxon>
        <taxon>Eucarida</taxon>
        <taxon>Decapoda</taxon>
        <taxon>Pleocyemata</taxon>
        <taxon>Brachyura</taxon>
        <taxon>Eubrachyura</taxon>
        <taxon>Portunoidea</taxon>
        <taxon>Portunidae</taxon>
        <taxon>Portuninae</taxon>
        <taxon>Portunus</taxon>
    </lineage>
</organism>
<reference evidence="2 3" key="1">
    <citation type="submission" date="2019-05" db="EMBL/GenBank/DDBJ databases">
        <title>Another draft genome of Portunus trituberculatus and its Hox gene families provides insights of decapod evolution.</title>
        <authorList>
            <person name="Jeong J.-H."/>
            <person name="Song I."/>
            <person name="Kim S."/>
            <person name="Choi T."/>
            <person name="Kim D."/>
            <person name="Ryu S."/>
            <person name="Kim W."/>
        </authorList>
    </citation>
    <scope>NUCLEOTIDE SEQUENCE [LARGE SCALE GENOMIC DNA]</scope>
    <source>
        <tissue evidence="2">Muscle</tissue>
    </source>
</reference>
<dbReference type="EMBL" id="VSRR010013699">
    <property type="protein sequence ID" value="MPC56107.1"/>
    <property type="molecule type" value="Genomic_DNA"/>
</dbReference>
<feature type="signal peptide" evidence="1">
    <location>
        <begin position="1"/>
        <end position="23"/>
    </location>
</feature>
<sequence length="119" mass="12598">MERSGGRAQGASLLSLPLLRVSAFQTSFPTSSRKLHHPALSVIVVPVVPRVEVRLATLGKLPPHTLSSPLCFGVPLRDLVHGIPLISRIPLGALLMHPNTQGSMPDMKAAAHCVGGGRF</sequence>
<evidence type="ECO:0000313" key="3">
    <source>
        <dbReference type="Proteomes" id="UP000324222"/>
    </source>
</evidence>
<proteinExistence type="predicted"/>
<keyword evidence="3" id="KW-1185">Reference proteome</keyword>
<name>A0A5B7GFN8_PORTR</name>
<evidence type="ECO:0000256" key="1">
    <source>
        <dbReference type="SAM" id="SignalP"/>
    </source>
</evidence>
<accession>A0A5B7GFN8</accession>
<comment type="caution">
    <text evidence="2">The sequence shown here is derived from an EMBL/GenBank/DDBJ whole genome shotgun (WGS) entry which is preliminary data.</text>
</comment>
<protein>
    <submittedName>
        <fullName evidence="2">Uncharacterized protein</fullName>
    </submittedName>
</protein>
<evidence type="ECO:0000313" key="2">
    <source>
        <dbReference type="EMBL" id="MPC56107.1"/>
    </source>
</evidence>
<dbReference type="Proteomes" id="UP000324222">
    <property type="component" value="Unassembled WGS sequence"/>
</dbReference>
<dbReference type="AlphaFoldDB" id="A0A5B7GFN8"/>
<feature type="chain" id="PRO_5022764992" evidence="1">
    <location>
        <begin position="24"/>
        <end position="119"/>
    </location>
</feature>
<gene>
    <name evidence="2" type="ORF">E2C01_050059</name>
</gene>
<keyword evidence="1" id="KW-0732">Signal</keyword>